<dbReference type="SUPFAM" id="SSF49363">
    <property type="entry name" value="Purple acid phosphatase, N-terminal domain"/>
    <property type="match status" value="1"/>
</dbReference>
<dbReference type="STRING" id="1219058.AOA14_08970"/>
<dbReference type="Pfam" id="PF16656">
    <property type="entry name" value="Pur_ac_phosph_N"/>
    <property type="match status" value="1"/>
</dbReference>
<dbReference type="KEGG" id="ster:AOA14_08970"/>
<dbReference type="InterPro" id="IPR004843">
    <property type="entry name" value="Calcineurin-like_PHP"/>
</dbReference>
<gene>
    <name evidence="5" type="ORF">AOA14_08970</name>
</gene>
<evidence type="ECO:0000259" key="4">
    <source>
        <dbReference type="Pfam" id="PF16656"/>
    </source>
</evidence>
<evidence type="ECO:0000313" key="6">
    <source>
        <dbReference type="Proteomes" id="UP000076234"/>
    </source>
</evidence>
<feature type="chain" id="PRO_5007502269" evidence="2">
    <location>
        <begin position="33"/>
        <end position="490"/>
    </location>
</feature>
<dbReference type="PANTHER" id="PTHR22953">
    <property type="entry name" value="ACID PHOSPHATASE RELATED"/>
    <property type="match status" value="1"/>
</dbReference>
<feature type="signal peptide" evidence="2">
    <location>
        <begin position="1"/>
        <end position="32"/>
    </location>
</feature>
<dbReference type="GO" id="GO:0046872">
    <property type="term" value="F:metal ion binding"/>
    <property type="evidence" value="ECO:0007669"/>
    <property type="project" value="InterPro"/>
</dbReference>
<feature type="domain" description="Purple acid phosphatase N-terminal" evidence="4">
    <location>
        <begin position="51"/>
        <end position="147"/>
    </location>
</feature>
<dbReference type="PANTHER" id="PTHR22953:SF153">
    <property type="entry name" value="PURPLE ACID PHOSPHATASE"/>
    <property type="match status" value="1"/>
</dbReference>
<keyword evidence="5" id="KW-0378">Hydrolase</keyword>
<dbReference type="AlphaFoldDB" id="A0A142VY40"/>
<reference evidence="6" key="1">
    <citation type="submission" date="2015-11" db="EMBL/GenBank/DDBJ databases">
        <title>Complete genome sequence of a polyethylene glycol-degrading strain Sphingopyxis terrae strain 203-1 (NBRC 15098).</title>
        <authorList>
            <person name="Yoshiyuki O."/>
            <person name="Shouta N."/>
            <person name="Nagata Y."/>
            <person name="Numata M."/>
            <person name="Tsuchikane K."/>
            <person name="Hosoyama A."/>
            <person name="Yamazoe A."/>
            <person name="Tsuda M."/>
            <person name="Fujita N."/>
            <person name="Kawai F."/>
        </authorList>
    </citation>
    <scope>NUCLEOTIDE SEQUENCE [LARGE SCALE GENOMIC DNA]</scope>
    <source>
        <strain evidence="6">203-1</strain>
    </source>
</reference>
<accession>A0A142VY40</accession>
<dbReference type="Pfam" id="PF00149">
    <property type="entry name" value="Metallophos"/>
    <property type="match status" value="1"/>
</dbReference>
<evidence type="ECO:0000256" key="2">
    <source>
        <dbReference type="SAM" id="SignalP"/>
    </source>
</evidence>
<reference evidence="5 6" key="2">
    <citation type="journal article" date="2016" name="Genome Announc.">
        <title>Complete Genome Sequence of Sphingopyxis terrae Strain 203-1 (NBRC 111660), a Polyethylene Glycol Degrader.</title>
        <authorList>
            <person name="Ohtsubo Y."/>
            <person name="Nonoyama S."/>
            <person name="Nagata Y."/>
            <person name="Numata M."/>
            <person name="Tsuchikane K."/>
            <person name="Hosoyama A."/>
            <person name="Yamazoe A."/>
            <person name="Tsuda M."/>
            <person name="Fujita N."/>
            <person name="Kawai F."/>
        </authorList>
    </citation>
    <scope>NUCLEOTIDE SEQUENCE [LARGE SCALE GENOMIC DNA]</scope>
    <source>
        <strain evidence="5 6">203-1</strain>
    </source>
</reference>
<dbReference type="InterPro" id="IPR008963">
    <property type="entry name" value="Purple_acid_Pase-like_N"/>
</dbReference>
<protein>
    <submittedName>
        <fullName evidence="5">Hydrolase</fullName>
    </submittedName>
</protein>
<dbReference type="EMBL" id="CP013342">
    <property type="protein sequence ID" value="AMU94730.1"/>
    <property type="molecule type" value="Genomic_DNA"/>
</dbReference>
<feature type="domain" description="Calcineurin-like phosphoesterase" evidence="3">
    <location>
        <begin position="155"/>
        <end position="355"/>
    </location>
</feature>
<keyword evidence="1 2" id="KW-0732">Signal</keyword>
<dbReference type="InterPro" id="IPR039331">
    <property type="entry name" value="PAPs-like"/>
</dbReference>
<proteinExistence type="predicted"/>
<dbReference type="InterPro" id="IPR029052">
    <property type="entry name" value="Metallo-depent_PP-like"/>
</dbReference>
<dbReference type="InterPro" id="IPR015914">
    <property type="entry name" value="PAPs_N"/>
</dbReference>
<evidence type="ECO:0000313" key="5">
    <source>
        <dbReference type="EMBL" id="AMU94730.1"/>
    </source>
</evidence>
<dbReference type="Gene3D" id="3.60.21.10">
    <property type="match status" value="1"/>
</dbReference>
<evidence type="ECO:0000259" key="3">
    <source>
        <dbReference type="Pfam" id="PF00149"/>
    </source>
</evidence>
<organism evidence="5 6">
    <name type="scientific">Sphingopyxis terrae subsp. terrae NBRC 15098</name>
    <dbReference type="NCBI Taxonomy" id="1219058"/>
    <lineage>
        <taxon>Bacteria</taxon>
        <taxon>Pseudomonadati</taxon>
        <taxon>Pseudomonadota</taxon>
        <taxon>Alphaproteobacteria</taxon>
        <taxon>Sphingomonadales</taxon>
        <taxon>Sphingomonadaceae</taxon>
        <taxon>Sphingopyxis</taxon>
    </lineage>
</organism>
<dbReference type="RefSeq" id="WP_238929762.1">
    <property type="nucleotide sequence ID" value="NZ_CP013342.1"/>
</dbReference>
<dbReference type="Gene3D" id="2.60.40.380">
    <property type="entry name" value="Purple acid phosphatase-like, N-terminal"/>
    <property type="match status" value="1"/>
</dbReference>
<dbReference type="GO" id="GO:0003993">
    <property type="term" value="F:acid phosphatase activity"/>
    <property type="evidence" value="ECO:0007669"/>
    <property type="project" value="InterPro"/>
</dbReference>
<dbReference type="Proteomes" id="UP000076234">
    <property type="component" value="Chromosome"/>
</dbReference>
<evidence type="ECO:0000256" key="1">
    <source>
        <dbReference type="ARBA" id="ARBA00022729"/>
    </source>
</evidence>
<sequence>MTTGARRRRNRWILPIALAAIGAIPAVAGASAAGGALPRSPGMPYAPRNLPDRIVLTPGSDPAREMAVAYRTDTAQAESQAQIAVSVDGPTLEEKARLVTGTAVRVDSSYGPALYHQLRFTGLTPDTVYAYRVKGAAGWSEWYQFRTAAAEAKPFRFLYLGDVQNGILTYASRVIRQAFHANGDIRLVLHAGDLVGQRDDLDHDDEWGEWNQAGGYNYAIVPQLPATGNHEYVDALAPDGSESRRLGPYWPAQFALPSNGADPVKATTYFVDYQGVRFIVLDGTSALDLGTVAAQTRWLDAALASSKANWNVVLFHQPVFTCARPDDTKEIKAAWKPVFDARKVDLVLQGHDHCYSRLTSEAGREASARARADGSVQGPVYLVSVTGSKMYALNDRTPWQPDKVAEATELYQIVDVEPRRLAFRTFTASGRLYDGFTLERRADGANILREIDEPTIAARRCSGPVGPDGGACVARGKRPGRLFGMTGEFR</sequence>
<name>A0A142VY40_9SPHN</name>
<dbReference type="SUPFAM" id="SSF56300">
    <property type="entry name" value="Metallo-dependent phosphatases"/>
    <property type="match status" value="1"/>
</dbReference>